<protein>
    <submittedName>
        <fullName evidence="1">Uncharacterized protein</fullName>
    </submittedName>
</protein>
<accession>A0A5Q6PIT0</accession>
<evidence type="ECO:0000313" key="2">
    <source>
        <dbReference type="Proteomes" id="UP000323225"/>
    </source>
</evidence>
<sequence length="154" mass="17431">MRFSGEYKIALPIKIKGLDKDKFEKILDTASQIVDTMVRVRHPIMKEHITLSNVVRAESTFEIIDEINEGGSEDGYHVRLNAIIPVEIKDVKCNGDKAADILAKVLEVVNMNVTCNDYVYRDLIDIEEANGIQEIITYDVIHDEPEKSVSGLER</sequence>
<name>A0A5Q6PIT0_VIBCL</name>
<evidence type="ECO:0000313" key="1">
    <source>
        <dbReference type="EMBL" id="KAA1254745.1"/>
    </source>
</evidence>
<gene>
    <name evidence="1" type="ORF">F0M16_10790</name>
</gene>
<organism evidence="1 2">
    <name type="scientific">Vibrio cholerae</name>
    <dbReference type="NCBI Taxonomy" id="666"/>
    <lineage>
        <taxon>Bacteria</taxon>
        <taxon>Pseudomonadati</taxon>
        <taxon>Pseudomonadota</taxon>
        <taxon>Gammaproteobacteria</taxon>
        <taxon>Vibrionales</taxon>
        <taxon>Vibrionaceae</taxon>
        <taxon>Vibrio</taxon>
    </lineage>
</organism>
<dbReference type="EMBL" id="VUAA01000010">
    <property type="protein sequence ID" value="KAA1254745.1"/>
    <property type="molecule type" value="Genomic_DNA"/>
</dbReference>
<comment type="caution">
    <text evidence="1">The sequence shown here is derived from an EMBL/GenBank/DDBJ whole genome shotgun (WGS) entry which is preliminary data.</text>
</comment>
<proteinExistence type="predicted"/>
<reference evidence="1 2" key="1">
    <citation type="submission" date="2019-09" db="EMBL/GenBank/DDBJ databases">
        <authorList>
            <person name="Kritzky A."/>
            <person name="Schelkanova E.Y."/>
            <person name="Alkhova Z.V."/>
            <person name="Smirnova N.I."/>
        </authorList>
    </citation>
    <scope>NUCLEOTIDE SEQUENCE [LARGE SCALE GENOMIC DNA]</scope>
    <source>
        <strain evidence="1 2">M1526</strain>
    </source>
</reference>
<dbReference type="AlphaFoldDB" id="A0A5Q6PIT0"/>
<dbReference type="Proteomes" id="UP000323225">
    <property type="component" value="Unassembled WGS sequence"/>
</dbReference>